<gene>
    <name evidence="9" type="ORF">E5259_28365</name>
</gene>
<dbReference type="PROSITE" id="PS50928">
    <property type="entry name" value="ABC_TM1"/>
    <property type="match status" value="1"/>
</dbReference>
<dbReference type="InterPro" id="IPR035906">
    <property type="entry name" value="MetI-like_sf"/>
</dbReference>
<organism evidence="9 10">
    <name type="scientific">Blautia producta</name>
    <dbReference type="NCBI Taxonomy" id="33035"/>
    <lineage>
        <taxon>Bacteria</taxon>
        <taxon>Bacillati</taxon>
        <taxon>Bacillota</taxon>
        <taxon>Clostridia</taxon>
        <taxon>Lachnospirales</taxon>
        <taxon>Lachnospiraceae</taxon>
        <taxon>Blautia</taxon>
    </lineage>
</organism>
<feature type="transmembrane region" description="Helical" evidence="7">
    <location>
        <begin position="32"/>
        <end position="60"/>
    </location>
</feature>
<evidence type="ECO:0000256" key="3">
    <source>
        <dbReference type="ARBA" id="ARBA00022475"/>
    </source>
</evidence>
<keyword evidence="6 7" id="KW-0472">Membrane</keyword>
<dbReference type="Gene3D" id="1.10.3720.10">
    <property type="entry name" value="MetI-like"/>
    <property type="match status" value="1"/>
</dbReference>
<dbReference type="AlphaFoldDB" id="A0A7G5N2S1"/>
<comment type="subcellular location">
    <subcellularLocation>
        <location evidence="1 7">Cell membrane</location>
        <topology evidence="1 7">Multi-pass membrane protein</topology>
    </subcellularLocation>
</comment>
<dbReference type="Proteomes" id="UP000515789">
    <property type="component" value="Chromosome"/>
</dbReference>
<sequence length="316" mass="34905">MCTGGCLVQKAASYTKKEGEEMEKLRKDKRTICLFILPALFCYLMIAAFPLLCSAVLSFADWDVAGLNGFVGLKNYVQLFTTDKIFQDAVVHTLMATVLCLLVQVPCSVLLAYLLTKIRRGRNFLKVAFFVPNMISTAAIGILWIFILHPEFGLINTILRFVGLDSFTHVWLGESGTALICVILAASWQYIGYHMIIYLCAMQNISSSVLESAEIDGATSWQAFCKITFPLIVPILKIDTVLVATGSLRIFDIVFVMTGGGPNHASEVIASHLYTRSFKGMQFGYGSAMSVVLMIMCVLVTVVLNGVFKRSEENIE</sequence>
<evidence type="ECO:0000313" key="10">
    <source>
        <dbReference type="Proteomes" id="UP000515789"/>
    </source>
</evidence>
<evidence type="ECO:0000256" key="4">
    <source>
        <dbReference type="ARBA" id="ARBA00022692"/>
    </source>
</evidence>
<dbReference type="GO" id="GO:0005886">
    <property type="term" value="C:plasma membrane"/>
    <property type="evidence" value="ECO:0007669"/>
    <property type="project" value="UniProtKB-SubCell"/>
</dbReference>
<feature type="transmembrane region" description="Helical" evidence="7">
    <location>
        <begin position="127"/>
        <end position="147"/>
    </location>
</feature>
<dbReference type="CDD" id="cd06261">
    <property type="entry name" value="TM_PBP2"/>
    <property type="match status" value="1"/>
</dbReference>
<proteinExistence type="inferred from homology"/>
<evidence type="ECO:0000259" key="8">
    <source>
        <dbReference type="PROSITE" id="PS50928"/>
    </source>
</evidence>
<dbReference type="PANTHER" id="PTHR30193">
    <property type="entry name" value="ABC TRANSPORTER PERMEASE PROTEIN"/>
    <property type="match status" value="1"/>
</dbReference>
<evidence type="ECO:0000256" key="5">
    <source>
        <dbReference type="ARBA" id="ARBA00022989"/>
    </source>
</evidence>
<keyword evidence="4 7" id="KW-0812">Transmembrane</keyword>
<evidence type="ECO:0000313" key="9">
    <source>
        <dbReference type="EMBL" id="QMW81164.1"/>
    </source>
</evidence>
<name>A0A7G5N2S1_9FIRM</name>
<feature type="transmembrane region" description="Helical" evidence="7">
    <location>
        <begin position="283"/>
        <end position="308"/>
    </location>
</feature>
<dbReference type="InterPro" id="IPR051393">
    <property type="entry name" value="ABC_transporter_permease"/>
</dbReference>
<dbReference type="SUPFAM" id="SSF161098">
    <property type="entry name" value="MetI-like"/>
    <property type="match status" value="1"/>
</dbReference>
<keyword evidence="2 7" id="KW-0813">Transport</keyword>
<dbReference type="InterPro" id="IPR000515">
    <property type="entry name" value="MetI-like"/>
</dbReference>
<feature type="transmembrane region" description="Helical" evidence="7">
    <location>
        <begin position="167"/>
        <end position="188"/>
    </location>
</feature>
<evidence type="ECO:0000256" key="1">
    <source>
        <dbReference type="ARBA" id="ARBA00004651"/>
    </source>
</evidence>
<feature type="domain" description="ABC transmembrane type-1" evidence="8">
    <location>
        <begin position="90"/>
        <end position="304"/>
    </location>
</feature>
<evidence type="ECO:0000256" key="6">
    <source>
        <dbReference type="ARBA" id="ARBA00023136"/>
    </source>
</evidence>
<protein>
    <submittedName>
        <fullName evidence="9">Sugar ABC transporter permease</fullName>
    </submittedName>
</protein>
<comment type="similarity">
    <text evidence="7">Belongs to the binding-protein-dependent transport system permease family.</text>
</comment>
<accession>A0A7G5N2S1</accession>
<dbReference type="Pfam" id="PF00528">
    <property type="entry name" value="BPD_transp_1"/>
    <property type="match status" value="1"/>
</dbReference>
<keyword evidence="5 7" id="KW-1133">Transmembrane helix</keyword>
<evidence type="ECO:0000256" key="2">
    <source>
        <dbReference type="ARBA" id="ARBA00022448"/>
    </source>
</evidence>
<dbReference type="EMBL" id="CP039126">
    <property type="protein sequence ID" value="QMW81164.1"/>
    <property type="molecule type" value="Genomic_DNA"/>
</dbReference>
<keyword evidence="3" id="KW-1003">Cell membrane</keyword>
<dbReference type="PANTHER" id="PTHR30193:SF37">
    <property type="entry name" value="INNER MEMBRANE ABC TRANSPORTER PERMEASE PROTEIN YCJO"/>
    <property type="match status" value="1"/>
</dbReference>
<feature type="transmembrane region" description="Helical" evidence="7">
    <location>
        <begin position="89"/>
        <end position="115"/>
    </location>
</feature>
<reference evidence="9 10" key="1">
    <citation type="submission" date="2019-04" db="EMBL/GenBank/DDBJ databases">
        <authorList>
            <person name="Schori C."/>
            <person name="Ahrens C."/>
        </authorList>
    </citation>
    <scope>NUCLEOTIDE SEQUENCE [LARGE SCALE GENOMIC DNA]</scope>
    <source>
        <strain evidence="9 10">DSM 2950</strain>
    </source>
</reference>
<evidence type="ECO:0000256" key="7">
    <source>
        <dbReference type="RuleBase" id="RU363032"/>
    </source>
</evidence>
<dbReference type="GO" id="GO:0055085">
    <property type="term" value="P:transmembrane transport"/>
    <property type="evidence" value="ECO:0007669"/>
    <property type="project" value="InterPro"/>
</dbReference>